<organism evidence="1 2">
    <name type="scientific">Komagataeibacter saccharivorans</name>
    <dbReference type="NCBI Taxonomy" id="265959"/>
    <lineage>
        <taxon>Bacteria</taxon>
        <taxon>Pseudomonadati</taxon>
        <taxon>Pseudomonadota</taxon>
        <taxon>Alphaproteobacteria</taxon>
        <taxon>Acetobacterales</taxon>
        <taxon>Acetobacteraceae</taxon>
        <taxon>Komagataeibacter</taxon>
    </lineage>
</organism>
<evidence type="ECO:0000313" key="1">
    <source>
        <dbReference type="EMBL" id="AXY21273.1"/>
    </source>
</evidence>
<dbReference type="EMBL" id="CP023036">
    <property type="protein sequence ID" value="AXY21273.1"/>
    <property type="molecule type" value="Genomic_DNA"/>
</dbReference>
<dbReference type="Proteomes" id="UP000264120">
    <property type="component" value="Chromosome"/>
</dbReference>
<protein>
    <submittedName>
        <fullName evidence="1">Uncharacterized protein</fullName>
    </submittedName>
</protein>
<dbReference type="AlphaFoldDB" id="A0A347W8T0"/>
<accession>A0A347W8T0</accession>
<reference evidence="1 2" key="1">
    <citation type="submission" date="2017-08" db="EMBL/GenBank/DDBJ databases">
        <title>Complete genome sequence of Gluconacetobacter saccharivorans CV1 isolated from Fermented Vinegar.</title>
        <authorList>
            <person name="Kim S.-Y."/>
        </authorList>
    </citation>
    <scope>NUCLEOTIDE SEQUENCE [LARGE SCALE GENOMIC DNA]</scope>
    <source>
        <strain evidence="1 2">CV1</strain>
    </source>
</reference>
<dbReference type="OrthoDB" id="9861251at2"/>
<evidence type="ECO:0000313" key="2">
    <source>
        <dbReference type="Proteomes" id="UP000264120"/>
    </source>
</evidence>
<name>A0A347W8T0_9PROT</name>
<proteinExistence type="predicted"/>
<sequence>MAGAVIVTAVPCGMASCMDYRRLRGPDGRAGRSGGSVMQQNGTDLIMADAVRKGAGDAFFHGKGMGTA</sequence>
<keyword evidence="2" id="KW-1185">Reference proteome</keyword>
<dbReference type="KEGG" id="ksc:CD178_00454"/>
<gene>
    <name evidence="1" type="ORF">CD178_00454</name>
</gene>